<evidence type="ECO:0000256" key="1">
    <source>
        <dbReference type="PIRNR" id="PIRNR037989"/>
    </source>
</evidence>
<feature type="region of interest" description="Disordered" evidence="2">
    <location>
        <begin position="22"/>
        <end position="43"/>
    </location>
</feature>
<name>A0A2G8KJI7_STIJA</name>
<comment type="caution">
    <text evidence="3">The sequence shown here is derived from an EMBL/GenBank/DDBJ whole genome shotgun (WGS) entry which is preliminary data.</text>
</comment>
<proteinExistence type="inferred from homology"/>
<reference evidence="3 4" key="1">
    <citation type="journal article" date="2017" name="PLoS Biol.">
        <title>The sea cucumber genome provides insights into morphological evolution and visceral regeneration.</title>
        <authorList>
            <person name="Zhang X."/>
            <person name="Sun L."/>
            <person name="Yuan J."/>
            <person name="Sun Y."/>
            <person name="Gao Y."/>
            <person name="Zhang L."/>
            <person name="Li S."/>
            <person name="Dai H."/>
            <person name="Hamel J.F."/>
            <person name="Liu C."/>
            <person name="Yu Y."/>
            <person name="Liu S."/>
            <person name="Lin W."/>
            <person name="Guo K."/>
            <person name="Jin S."/>
            <person name="Xu P."/>
            <person name="Storey K.B."/>
            <person name="Huan P."/>
            <person name="Zhang T."/>
            <person name="Zhou Y."/>
            <person name="Zhang J."/>
            <person name="Lin C."/>
            <person name="Li X."/>
            <person name="Xing L."/>
            <person name="Huo D."/>
            <person name="Sun M."/>
            <person name="Wang L."/>
            <person name="Mercier A."/>
            <person name="Li F."/>
            <person name="Yang H."/>
            <person name="Xiang J."/>
        </authorList>
    </citation>
    <scope>NUCLEOTIDE SEQUENCE [LARGE SCALE GENOMIC DNA]</scope>
    <source>
        <strain evidence="3">Shaxun</strain>
        <tissue evidence="3">Muscle</tissue>
    </source>
</reference>
<evidence type="ECO:0000256" key="2">
    <source>
        <dbReference type="SAM" id="MobiDB-lite"/>
    </source>
</evidence>
<accession>A0A2G8KJI7</accession>
<dbReference type="GO" id="GO:0005777">
    <property type="term" value="C:peroxisome"/>
    <property type="evidence" value="ECO:0007669"/>
    <property type="project" value="UniProtKB-SubCell"/>
</dbReference>
<dbReference type="InterPro" id="IPR009003">
    <property type="entry name" value="Peptidase_S1_PA"/>
</dbReference>
<evidence type="ECO:0000313" key="3">
    <source>
        <dbReference type="EMBL" id="PIK48171.1"/>
    </source>
</evidence>
<keyword evidence="1" id="KW-0378">Hydrolase</keyword>
<dbReference type="Gene3D" id="2.40.10.120">
    <property type="match status" value="1"/>
</dbReference>
<gene>
    <name evidence="3" type="ORF">BSL78_14963</name>
</gene>
<dbReference type="OrthoDB" id="17845at2759"/>
<protein>
    <recommendedName>
        <fullName evidence="1">Peroxisomal leader peptide-processing protease</fullName>
        <ecNumber evidence="1">3.4.21.-</ecNumber>
    </recommendedName>
</protein>
<dbReference type="InterPro" id="IPR039245">
    <property type="entry name" value="TYSND1/DEG15"/>
</dbReference>
<dbReference type="SUPFAM" id="SSF50494">
    <property type="entry name" value="Trypsin-like serine proteases"/>
    <property type="match status" value="1"/>
</dbReference>
<dbReference type="AlphaFoldDB" id="A0A2G8KJI7"/>
<keyword evidence="1" id="KW-0576">Peroxisome</keyword>
<dbReference type="GO" id="GO:0004252">
    <property type="term" value="F:serine-type endopeptidase activity"/>
    <property type="evidence" value="ECO:0007669"/>
    <property type="project" value="InterPro"/>
</dbReference>
<keyword evidence="1" id="KW-0720">Serine protease</keyword>
<comment type="similarity">
    <text evidence="1">Belongs to the peptidase S1B family.</text>
</comment>
<comment type="subcellular location">
    <subcellularLocation>
        <location evidence="1">Peroxisome</location>
    </subcellularLocation>
</comment>
<dbReference type="GO" id="GO:0031998">
    <property type="term" value="P:regulation of fatty acid beta-oxidation"/>
    <property type="evidence" value="ECO:0007669"/>
    <property type="project" value="TreeGrafter"/>
</dbReference>
<sequence length="667" mass="74130">MADDLGRLRLSESACVLQVDSSANKEEIRPGEEPNDTSSQSSCSGFIVDPREGFILTTGGLFSQVLPAADLQNGIVKGDSHPQGYGIKVFWETKRRGRLKSCRCRLVGLWSCDALADSLNRLFRKSAVGASKERSRRGGRWDGEEEQRCGGIGGEGCQRPREGYFLAVFVCLDQSRRLTVGRSLELLHHTNESYLSGNYLAVTGTPFGSLCPSAFVGSYTGGVVTNLTGKGDVVLLTDARCLPGTEGAAVFLEPENTEEPVAVGLVVAPMCFRTNQWLDYRSCAPSTKLYPTCLKSFRNPGHFYLIFKTVFYRLIKTGPRCHNFLNSIQLVKVGSSWGSGVVVDSERKFLLTCRHVVLDAINKNNTVVVRVDRETNSWCRAKVIFATSKTSVIDFAIIQLVGRHRDRFPLTEVELSVDTREGERLFAVGFPLFSPETRLSASVTSGHVSKVIYYQGQPVMMQTSCGVHPGSSGGALISQRTGKLVGIIANNCRDDTHSVTIPHLNFAIPNSVFLKPLKKFLRTGDLEHLDALTLSHELDYVVAQQRELEDMLIPLEESVRNTEGATYTQHTDLERERTYQMAETVDSQLKRMVQDLKEIIEHMNTVNTPRDSTDPLAQIAKILNAHMNSLQWIDQTTNSLQGKVEDVSRIYELVKRDQERNVHLAFD</sequence>
<dbReference type="Proteomes" id="UP000230750">
    <property type="component" value="Unassembled WGS sequence"/>
</dbReference>
<keyword evidence="4" id="KW-1185">Reference proteome</keyword>
<dbReference type="PANTHER" id="PTHR21004:SF0">
    <property type="entry name" value="PEROXISOMAL LEADER PEPTIDE-PROCESSING PROTEASE"/>
    <property type="match status" value="1"/>
</dbReference>
<dbReference type="PANTHER" id="PTHR21004">
    <property type="entry name" value="SERINE PROTEASE-RELATED"/>
    <property type="match status" value="1"/>
</dbReference>
<dbReference type="GO" id="GO:0016485">
    <property type="term" value="P:protein processing"/>
    <property type="evidence" value="ECO:0007669"/>
    <property type="project" value="InterPro"/>
</dbReference>
<organism evidence="3 4">
    <name type="scientific">Stichopus japonicus</name>
    <name type="common">Sea cucumber</name>
    <dbReference type="NCBI Taxonomy" id="307972"/>
    <lineage>
        <taxon>Eukaryota</taxon>
        <taxon>Metazoa</taxon>
        <taxon>Echinodermata</taxon>
        <taxon>Eleutherozoa</taxon>
        <taxon>Echinozoa</taxon>
        <taxon>Holothuroidea</taxon>
        <taxon>Aspidochirotacea</taxon>
        <taxon>Aspidochirotida</taxon>
        <taxon>Stichopodidae</taxon>
        <taxon>Apostichopus</taxon>
    </lineage>
</organism>
<comment type="function">
    <text evidence="1">Peroxisomal protease that mediates both the removal of the leader peptide from proteins containing a PTS2 target sequence and processes several PTS1-containing proteins. Catalyzes the processing of PTS1-proteins involved in the peroxisomal beta-oxidation of fatty acids.</text>
</comment>
<dbReference type="STRING" id="307972.A0A2G8KJI7"/>
<dbReference type="EC" id="3.4.21.-" evidence="1"/>
<comment type="PTM">
    <text evidence="1">The full-lengh TYSND1 is the active the proteolytic processing of PTS1- and PTS2-proteins and in self-cleavage, and intermolecular self-cleavage of TYSND1 down-regulates its protease activity.</text>
</comment>
<evidence type="ECO:0000313" key="4">
    <source>
        <dbReference type="Proteomes" id="UP000230750"/>
    </source>
</evidence>
<feature type="compositionally biased region" description="Basic and acidic residues" evidence="2">
    <location>
        <begin position="23"/>
        <end position="32"/>
    </location>
</feature>
<keyword evidence="1 3" id="KW-0645">Protease</keyword>
<dbReference type="Gene3D" id="1.20.5.170">
    <property type="match status" value="1"/>
</dbReference>
<dbReference type="Pfam" id="PF13365">
    <property type="entry name" value="Trypsin_2"/>
    <property type="match status" value="1"/>
</dbReference>
<dbReference type="EMBL" id="MRZV01000537">
    <property type="protein sequence ID" value="PIK48171.1"/>
    <property type="molecule type" value="Genomic_DNA"/>
</dbReference>